<evidence type="ECO:0000256" key="4">
    <source>
        <dbReference type="ARBA" id="ARBA00023136"/>
    </source>
</evidence>
<feature type="transmembrane region" description="Helical" evidence="5">
    <location>
        <begin position="125"/>
        <end position="146"/>
    </location>
</feature>
<dbReference type="Gene3D" id="1.20.1070.10">
    <property type="entry name" value="Rhodopsin 7-helix transmembrane proteins"/>
    <property type="match status" value="1"/>
</dbReference>
<dbReference type="InterPro" id="IPR017981">
    <property type="entry name" value="GPCR_2-like_7TM"/>
</dbReference>
<comment type="subcellular location">
    <subcellularLocation>
        <location evidence="1">Membrane</location>
        <topology evidence="1">Multi-pass membrane protein</topology>
    </subcellularLocation>
</comment>
<dbReference type="OrthoDB" id="16753at2759"/>
<dbReference type="PANTHER" id="PTHR45620:SF42">
    <property type="entry name" value="G-PROTEIN COUPLED RECEPTOR SEB-2"/>
    <property type="match status" value="1"/>
</dbReference>
<evidence type="ECO:0000313" key="8">
    <source>
        <dbReference type="Proteomes" id="UP000728032"/>
    </source>
</evidence>
<organism evidence="7">
    <name type="scientific">Oppiella nova</name>
    <dbReference type="NCBI Taxonomy" id="334625"/>
    <lineage>
        <taxon>Eukaryota</taxon>
        <taxon>Metazoa</taxon>
        <taxon>Ecdysozoa</taxon>
        <taxon>Arthropoda</taxon>
        <taxon>Chelicerata</taxon>
        <taxon>Arachnida</taxon>
        <taxon>Acari</taxon>
        <taxon>Acariformes</taxon>
        <taxon>Sarcoptiformes</taxon>
        <taxon>Oribatida</taxon>
        <taxon>Brachypylina</taxon>
        <taxon>Oppioidea</taxon>
        <taxon>Oppiidae</taxon>
        <taxon>Oppiella</taxon>
    </lineage>
</organism>
<proteinExistence type="predicted"/>
<protein>
    <recommendedName>
        <fullName evidence="6">G-protein coupled receptors family 2 profile 2 domain-containing protein</fullName>
    </recommendedName>
</protein>
<feature type="transmembrane region" description="Helical" evidence="5">
    <location>
        <begin position="51"/>
        <end position="70"/>
    </location>
</feature>
<dbReference type="EMBL" id="OC918667">
    <property type="protein sequence ID" value="CAD7649848.1"/>
    <property type="molecule type" value="Genomic_DNA"/>
</dbReference>
<evidence type="ECO:0000259" key="6">
    <source>
        <dbReference type="PROSITE" id="PS50261"/>
    </source>
</evidence>
<dbReference type="PANTHER" id="PTHR45620">
    <property type="entry name" value="PDF RECEPTOR-LIKE PROTEIN-RELATED"/>
    <property type="match status" value="1"/>
</dbReference>
<dbReference type="PRINTS" id="PR00249">
    <property type="entry name" value="GPCRSECRETIN"/>
</dbReference>
<dbReference type="AlphaFoldDB" id="A0A7R9LXN7"/>
<dbReference type="GO" id="GO:0007166">
    <property type="term" value="P:cell surface receptor signaling pathway"/>
    <property type="evidence" value="ECO:0007669"/>
    <property type="project" value="InterPro"/>
</dbReference>
<dbReference type="EMBL" id="CAJPVJ010003842">
    <property type="protein sequence ID" value="CAG2168001.1"/>
    <property type="molecule type" value="Genomic_DNA"/>
</dbReference>
<reference evidence="7" key="1">
    <citation type="submission" date="2020-11" db="EMBL/GenBank/DDBJ databases">
        <authorList>
            <person name="Tran Van P."/>
        </authorList>
    </citation>
    <scope>NUCLEOTIDE SEQUENCE</scope>
</reference>
<dbReference type="Proteomes" id="UP000728032">
    <property type="component" value="Unassembled WGS sequence"/>
</dbReference>
<dbReference type="InterPro" id="IPR000832">
    <property type="entry name" value="GPCR_2_secretin-like"/>
</dbReference>
<keyword evidence="3 5" id="KW-1133">Transmembrane helix</keyword>
<evidence type="ECO:0000256" key="1">
    <source>
        <dbReference type="ARBA" id="ARBA00004141"/>
    </source>
</evidence>
<dbReference type="GO" id="GO:0005886">
    <property type="term" value="C:plasma membrane"/>
    <property type="evidence" value="ECO:0007669"/>
    <property type="project" value="TreeGrafter"/>
</dbReference>
<keyword evidence="8" id="KW-1185">Reference proteome</keyword>
<keyword evidence="4 5" id="KW-0472">Membrane</keyword>
<evidence type="ECO:0000256" key="2">
    <source>
        <dbReference type="ARBA" id="ARBA00022692"/>
    </source>
</evidence>
<feature type="transmembrane region" description="Helical" evidence="5">
    <location>
        <begin position="82"/>
        <end position="105"/>
    </location>
</feature>
<feature type="transmembrane region" description="Helical" evidence="5">
    <location>
        <begin position="12"/>
        <end position="31"/>
    </location>
</feature>
<accession>A0A7R9LXN7</accession>
<dbReference type="InterPro" id="IPR050332">
    <property type="entry name" value="GPCR_2"/>
</dbReference>
<name>A0A7R9LXN7_9ACAR</name>
<evidence type="ECO:0000256" key="5">
    <source>
        <dbReference type="SAM" id="Phobius"/>
    </source>
</evidence>
<evidence type="ECO:0000256" key="3">
    <source>
        <dbReference type="ARBA" id="ARBA00022989"/>
    </source>
</evidence>
<feature type="domain" description="G-protein coupled receptors family 2 profile 2" evidence="6">
    <location>
        <begin position="11"/>
        <end position="244"/>
    </location>
</feature>
<sequence>MCARDDIYVGRIRYSIVTNVISMCTLIPALLIFSHYKQLSSVSRIRLHKHLFTSLFFHAFISSLLKWHLLSAGEQHTRTSQVLTSLCLILSVLLRYFRSTTYLWMFNEALYLHQLIKHAFTQPPLTPLIILAYILPATTTLTYIIIRAITDGVTISPANDLIAISSMSKNLSHAMGGSRNSFNVSLNDTYLEKLMEVIEEYEDVSPIVEEDKCWLMPSPNTWLEWVINAPNLAILIMQQMVENI</sequence>
<dbReference type="GO" id="GO:0007188">
    <property type="term" value="P:adenylate cyclase-modulating G protein-coupled receptor signaling pathway"/>
    <property type="evidence" value="ECO:0007669"/>
    <property type="project" value="TreeGrafter"/>
</dbReference>
<evidence type="ECO:0000313" key="7">
    <source>
        <dbReference type="EMBL" id="CAD7649848.1"/>
    </source>
</evidence>
<dbReference type="PROSITE" id="PS50261">
    <property type="entry name" value="G_PROTEIN_RECEP_F2_4"/>
    <property type="match status" value="1"/>
</dbReference>
<keyword evidence="2 5" id="KW-0812">Transmembrane</keyword>
<dbReference type="Pfam" id="PF00002">
    <property type="entry name" value="7tm_2"/>
    <property type="match status" value="1"/>
</dbReference>
<dbReference type="GO" id="GO:0008528">
    <property type="term" value="F:G protein-coupled peptide receptor activity"/>
    <property type="evidence" value="ECO:0007669"/>
    <property type="project" value="TreeGrafter"/>
</dbReference>
<gene>
    <name evidence="7" type="ORF">ONB1V03_LOCUS7495</name>
</gene>